<evidence type="ECO:0000256" key="2">
    <source>
        <dbReference type="ARBA" id="ARBA00022490"/>
    </source>
</evidence>
<gene>
    <name evidence="10" type="primary">Ikbke</name>
    <name evidence="10" type="ORF">BRALEP_R01594</name>
</gene>
<evidence type="ECO:0000256" key="3">
    <source>
        <dbReference type="ARBA" id="ARBA00022527"/>
    </source>
</evidence>
<name>A0A7L2VPP4_9AVES</name>
<comment type="caution">
    <text evidence="10">The sequence shown here is derived from an EMBL/GenBank/DDBJ whole genome shotgun (WGS) entry which is preliminary data.</text>
</comment>
<dbReference type="Pfam" id="PF18394">
    <property type="entry name" value="TBK1_CCD1"/>
    <property type="match status" value="1"/>
</dbReference>
<dbReference type="EMBL" id="VYZX01024217">
    <property type="protein sequence ID" value="NXS60372.1"/>
    <property type="molecule type" value="Genomic_DNA"/>
</dbReference>
<dbReference type="PANTHER" id="PTHR22969">
    <property type="entry name" value="IKB KINASE"/>
    <property type="match status" value="1"/>
</dbReference>
<dbReference type="PROSITE" id="PS50011">
    <property type="entry name" value="PROTEIN_KINASE_DOM"/>
    <property type="match status" value="1"/>
</dbReference>
<keyword evidence="5 8" id="KW-0547">Nucleotide-binding</keyword>
<keyword evidence="7 8" id="KW-0067">ATP-binding</keyword>
<dbReference type="FunFam" id="1.10.510.10:FF:000100">
    <property type="entry name" value="inhibitor of nuclear factor kappa-B kinase subunit epsilon"/>
    <property type="match status" value="1"/>
</dbReference>
<keyword evidence="4" id="KW-0808">Transferase</keyword>
<dbReference type="GO" id="GO:0005737">
    <property type="term" value="C:cytoplasm"/>
    <property type="evidence" value="ECO:0007669"/>
    <property type="project" value="UniProtKB-SubCell"/>
</dbReference>
<evidence type="ECO:0000256" key="8">
    <source>
        <dbReference type="PROSITE-ProRule" id="PRU10141"/>
    </source>
</evidence>
<dbReference type="FunFam" id="3.10.20.90:FF:000112">
    <property type="entry name" value="TANK binding kinase TBK1"/>
    <property type="match status" value="1"/>
</dbReference>
<dbReference type="OrthoDB" id="10013850at2759"/>
<evidence type="ECO:0000256" key="1">
    <source>
        <dbReference type="ARBA" id="ARBA00004496"/>
    </source>
</evidence>
<keyword evidence="11" id="KW-1185">Reference proteome</keyword>
<feature type="non-terminal residue" evidence="10">
    <location>
        <position position="1"/>
    </location>
</feature>
<dbReference type="GO" id="GO:0009967">
    <property type="term" value="P:positive regulation of signal transduction"/>
    <property type="evidence" value="ECO:0007669"/>
    <property type="project" value="UniProtKB-ARBA"/>
</dbReference>
<feature type="non-terminal residue" evidence="10">
    <location>
        <position position="675"/>
    </location>
</feature>
<dbReference type="GO" id="GO:0005524">
    <property type="term" value="F:ATP binding"/>
    <property type="evidence" value="ECO:0007669"/>
    <property type="project" value="UniProtKB-UniRule"/>
</dbReference>
<dbReference type="GO" id="GO:0045089">
    <property type="term" value="P:positive regulation of innate immune response"/>
    <property type="evidence" value="ECO:0007669"/>
    <property type="project" value="UniProtKB-ARBA"/>
</dbReference>
<dbReference type="Pfam" id="PF00069">
    <property type="entry name" value="Pkinase"/>
    <property type="match status" value="1"/>
</dbReference>
<dbReference type="GO" id="GO:0010628">
    <property type="term" value="P:positive regulation of gene expression"/>
    <property type="evidence" value="ECO:0007669"/>
    <property type="project" value="UniProtKB-ARBA"/>
</dbReference>
<feature type="binding site" evidence="8">
    <location>
        <position position="38"/>
    </location>
    <ligand>
        <name>ATP</name>
        <dbReference type="ChEBI" id="CHEBI:30616"/>
    </ligand>
</feature>
<dbReference type="SMART" id="SM00220">
    <property type="entry name" value="S_TKc"/>
    <property type="match status" value="1"/>
</dbReference>
<dbReference type="InterPro" id="IPR017441">
    <property type="entry name" value="Protein_kinase_ATP_BS"/>
</dbReference>
<proteinExistence type="predicted"/>
<dbReference type="Gene3D" id="3.30.200.20">
    <property type="entry name" value="Phosphorylase Kinase, domain 1"/>
    <property type="match status" value="1"/>
</dbReference>
<dbReference type="SUPFAM" id="SSF56112">
    <property type="entry name" value="Protein kinase-like (PK-like)"/>
    <property type="match status" value="1"/>
</dbReference>
<dbReference type="GO" id="GO:0004674">
    <property type="term" value="F:protein serine/threonine kinase activity"/>
    <property type="evidence" value="ECO:0007669"/>
    <property type="project" value="UniProtKB-KW"/>
</dbReference>
<evidence type="ECO:0000256" key="5">
    <source>
        <dbReference type="ARBA" id="ARBA00022741"/>
    </source>
</evidence>
<comment type="subcellular location">
    <subcellularLocation>
        <location evidence="1">Cytoplasm</location>
    </subcellularLocation>
</comment>
<dbReference type="GO" id="GO:0006950">
    <property type="term" value="P:response to stress"/>
    <property type="evidence" value="ECO:0007669"/>
    <property type="project" value="UniProtKB-ARBA"/>
</dbReference>
<evidence type="ECO:0000259" key="9">
    <source>
        <dbReference type="PROSITE" id="PS50011"/>
    </source>
</evidence>
<dbReference type="CDD" id="cd17128">
    <property type="entry name" value="Ubl_IKKE"/>
    <property type="match status" value="1"/>
</dbReference>
<accession>A0A7L2VPP4</accession>
<keyword evidence="6 10" id="KW-0418">Kinase</keyword>
<organism evidence="10 11">
    <name type="scientific">Brachypteracias leptosomus</name>
    <name type="common">short-legged ground-roller</name>
    <dbReference type="NCBI Taxonomy" id="135165"/>
    <lineage>
        <taxon>Eukaryota</taxon>
        <taxon>Metazoa</taxon>
        <taxon>Chordata</taxon>
        <taxon>Craniata</taxon>
        <taxon>Vertebrata</taxon>
        <taxon>Euteleostomi</taxon>
        <taxon>Archelosauria</taxon>
        <taxon>Archosauria</taxon>
        <taxon>Dinosauria</taxon>
        <taxon>Saurischia</taxon>
        <taxon>Theropoda</taxon>
        <taxon>Coelurosauria</taxon>
        <taxon>Aves</taxon>
        <taxon>Neognathae</taxon>
        <taxon>Neoaves</taxon>
        <taxon>Telluraves</taxon>
        <taxon>Coraciimorphae</taxon>
        <taxon>Coraciiformes</taxon>
        <taxon>Brachypteraciidae</taxon>
        <taxon>Brachypteracias</taxon>
    </lineage>
</organism>
<dbReference type="InterPro" id="IPR051180">
    <property type="entry name" value="IKK"/>
</dbReference>
<dbReference type="Gene3D" id="1.20.1270.420">
    <property type="match status" value="1"/>
</dbReference>
<evidence type="ECO:0000256" key="6">
    <source>
        <dbReference type="ARBA" id="ARBA00022777"/>
    </source>
</evidence>
<dbReference type="InterPro" id="IPR011009">
    <property type="entry name" value="Kinase-like_dom_sf"/>
</dbReference>
<dbReference type="FunFam" id="3.30.200.20:FF:000106">
    <property type="entry name" value="serine/threonine-protein kinase TBK1 isoform X1"/>
    <property type="match status" value="1"/>
</dbReference>
<dbReference type="PANTHER" id="PTHR22969:SF10">
    <property type="entry name" value="INHIBITOR OF NUCLEAR FACTOR KAPPA-B KINASE SUBUNIT EPSILON"/>
    <property type="match status" value="1"/>
</dbReference>
<feature type="domain" description="Protein kinase" evidence="9">
    <location>
        <begin position="9"/>
        <end position="306"/>
    </location>
</feature>
<dbReference type="Gene3D" id="3.10.20.90">
    <property type="entry name" value="Phosphatidylinositol 3-kinase Catalytic Subunit, Chain A, domain 1"/>
    <property type="match status" value="1"/>
</dbReference>
<keyword evidence="2" id="KW-0963">Cytoplasm</keyword>
<dbReference type="PROSITE" id="PS00107">
    <property type="entry name" value="PROTEIN_KINASE_ATP"/>
    <property type="match status" value="1"/>
</dbReference>
<dbReference type="Gene3D" id="1.10.510.10">
    <property type="entry name" value="Transferase(Phosphotransferase) domain 1"/>
    <property type="match status" value="1"/>
</dbReference>
<dbReference type="Proteomes" id="UP000520535">
    <property type="component" value="Unassembled WGS sequence"/>
</dbReference>
<evidence type="ECO:0000313" key="10">
    <source>
        <dbReference type="EMBL" id="NXS60372.1"/>
    </source>
</evidence>
<dbReference type="InterPro" id="IPR000719">
    <property type="entry name" value="Prot_kinase_dom"/>
</dbReference>
<dbReference type="AlphaFoldDB" id="A0A7L2VPP4"/>
<reference evidence="10 11" key="1">
    <citation type="submission" date="2019-09" db="EMBL/GenBank/DDBJ databases">
        <title>Bird 10,000 Genomes (B10K) Project - Family phase.</title>
        <authorList>
            <person name="Zhang G."/>
        </authorList>
    </citation>
    <scope>NUCLEOTIDE SEQUENCE [LARGE SCALE GENOMIC DNA]</scope>
    <source>
        <strain evidence="10">B10K-DU-012-52</strain>
    </source>
</reference>
<evidence type="ECO:0000256" key="7">
    <source>
        <dbReference type="ARBA" id="ARBA00022840"/>
    </source>
</evidence>
<protein>
    <submittedName>
        <fullName evidence="10">IKKE kinase</fullName>
    </submittedName>
</protein>
<sequence>MQSTPNYLWSTEDLLGQGATACVYKARNKKSGELVAVKVFNNTSYLRPQEVQMREFEMLRKLNHKNIVKLFAVEETGSSMQKVLVMEYCSSGSLLNVLEDPANAFGLAESEFLIVLQCVVAGMNHLRENGVVHRDIKPGNIMRLVGDDGQSIYKLTDFGAARELEDDEKFVSVYGTEEYLHPDMYERAVLRKPQQKVYGVTVDLWSIGVTFYHAATGSLPFVPFGGPRRNKEIMYKITTEKPPGAIAGSQRQENGSIEWSYELPVTCRLSTGLKDQLTPILANILEVDQEKCWGFDQFFAGTNDILQRIVVDVFSLQQASLHRVYIHSYNTTTKFLDAVFKQTNVVPHHQEYFFEGHLYELDPNLQAHNFCKTTEHNPLTLLSTAEQAEEVVGVRYRDPGLEFPKFAPKVDVVADCSSAKVGGGVPSPGGALAVGVQPLAVPFALQSVVGAVHQTLRIARALRGCRELLARGLHWVSLEPSPLQAEHPNSLSLWLISCLRNLSFLTSPRSEAVPAGSGVLALKDMAVVKTRLQRVSEELSQCSHSIFDFQGTLDGILSELVKHRQQMHEEKSIPQIECCLEKMQLTYKQFRKARMCLRLGYNEEQIHKLDKVNLGHLARKVLLIFQDDCVQRYQEALTLHGSRMRKVCEIKKHLKRLSNRISSCSVETLECQDCL</sequence>
<keyword evidence="3" id="KW-0723">Serine/threonine-protein kinase</keyword>
<evidence type="ECO:0000313" key="11">
    <source>
        <dbReference type="Proteomes" id="UP000520535"/>
    </source>
</evidence>
<dbReference type="Pfam" id="PF18396">
    <property type="entry name" value="TBK1_ULD"/>
    <property type="match status" value="1"/>
</dbReference>
<evidence type="ECO:0000256" key="4">
    <source>
        <dbReference type="ARBA" id="ARBA00022679"/>
    </source>
</evidence>
<dbReference type="InterPro" id="IPR041087">
    <property type="entry name" value="TBK1_ULD"/>
</dbReference>
<dbReference type="InterPro" id="IPR041309">
    <property type="entry name" value="TBK1_CC1"/>
</dbReference>